<reference evidence="16" key="1">
    <citation type="submission" date="2023-01" db="EMBL/GenBank/DDBJ databases">
        <title>Genome assembly of the deep-sea coral Lophelia pertusa.</title>
        <authorList>
            <person name="Herrera S."/>
            <person name="Cordes E."/>
        </authorList>
    </citation>
    <scope>NUCLEOTIDE SEQUENCE</scope>
    <source>
        <strain evidence="16">USNM1676648</strain>
        <tissue evidence="16">Polyp</tissue>
    </source>
</reference>
<organism evidence="16 17">
    <name type="scientific">Desmophyllum pertusum</name>
    <dbReference type="NCBI Taxonomy" id="174260"/>
    <lineage>
        <taxon>Eukaryota</taxon>
        <taxon>Metazoa</taxon>
        <taxon>Cnidaria</taxon>
        <taxon>Anthozoa</taxon>
        <taxon>Hexacorallia</taxon>
        <taxon>Scleractinia</taxon>
        <taxon>Caryophylliina</taxon>
        <taxon>Caryophylliidae</taxon>
        <taxon>Desmophyllum</taxon>
    </lineage>
</organism>
<evidence type="ECO:0000256" key="2">
    <source>
        <dbReference type="ARBA" id="ARBA00022475"/>
    </source>
</evidence>
<keyword evidence="11" id="KW-0325">Glycoprotein</keyword>
<evidence type="ECO:0000256" key="3">
    <source>
        <dbReference type="ARBA" id="ARBA00022692"/>
    </source>
</evidence>
<dbReference type="GO" id="GO:0045296">
    <property type="term" value="F:cadherin binding"/>
    <property type="evidence" value="ECO:0007669"/>
    <property type="project" value="TreeGrafter"/>
</dbReference>
<feature type="domain" description="Cadherin" evidence="15">
    <location>
        <begin position="458"/>
        <end position="567"/>
    </location>
</feature>
<dbReference type="PROSITE" id="PS50268">
    <property type="entry name" value="CADHERIN_2"/>
    <property type="match status" value="10"/>
</dbReference>
<comment type="subcellular location">
    <subcellularLocation>
        <location evidence="1">Cell membrane</location>
        <topology evidence="1">Single-pass type I membrane protein</topology>
    </subcellularLocation>
</comment>
<name>A0A9X0CJN1_9CNID</name>
<accession>A0A9X0CJN1</accession>
<evidence type="ECO:0000256" key="6">
    <source>
        <dbReference type="ARBA" id="ARBA00022737"/>
    </source>
</evidence>
<keyword evidence="4" id="KW-0479">Metal-binding</keyword>
<evidence type="ECO:0000313" key="16">
    <source>
        <dbReference type="EMBL" id="KAJ7358978.1"/>
    </source>
</evidence>
<dbReference type="GO" id="GO:0005509">
    <property type="term" value="F:calcium ion binding"/>
    <property type="evidence" value="ECO:0007669"/>
    <property type="project" value="UniProtKB-UniRule"/>
</dbReference>
<feature type="domain" description="Cadherin" evidence="15">
    <location>
        <begin position="790"/>
        <end position="920"/>
    </location>
</feature>
<dbReference type="InterPro" id="IPR002126">
    <property type="entry name" value="Cadherin-like_dom"/>
</dbReference>
<keyword evidence="2" id="KW-1003">Cell membrane</keyword>
<dbReference type="FunFam" id="2.60.40.60:FF:000123">
    <property type="entry name" value="Protocadherin beta 4"/>
    <property type="match status" value="1"/>
</dbReference>
<dbReference type="GO" id="GO:0008013">
    <property type="term" value="F:beta-catenin binding"/>
    <property type="evidence" value="ECO:0007669"/>
    <property type="project" value="TreeGrafter"/>
</dbReference>
<dbReference type="SMART" id="SM00112">
    <property type="entry name" value="CA"/>
    <property type="match status" value="9"/>
</dbReference>
<evidence type="ECO:0000256" key="9">
    <source>
        <dbReference type="ARBA" id="ARBA00022989"/>
    </source>
</evidence>
<dbReference type="PRINTS" id="PR00205">
    <property type="entry name" value="CADHERIN"/>
</dbReference>
<feature type="domain" description="Cadherin" evidence="15">
    <location>
        <begin position="353"/>
        <end position="457"/>
    </location>
</feature>
<dbReference type="EMBL" id="MU827313">
    <property type="protein sequence ID" value="KAJ7358978.1"/>
    <property type="molecule type" value="Genomic_DNA"/>
</dbReference>
<evidence type="ECO:0000256" key="14">
    <source>
        <dbReference type="SAM" id="Phobius"/>
    </source>
</evidence>
<dbReference type="GO" id="GO:0007156">
    <property type="term" value="P:homophilic cell adhesion via plasma membrane adhesion molecules"/>
    <property type="evidence" value="ECO:0007669"/>
    <property type="project" value="InterPro"/>
</dbReference>
<dbReference type="Proteomes" id="UP001163046">
    <property type="component" value="Unassembled WGS sequence"/>
</dbReference>
<evidence type="ECO:0000256" key="4">
    <source>
        <dbReference type="ARBA" id="ARBA00022723"/>
    </source>
</evidence>
<keyword evidence="3 14" id="KW-0812">Transmembrane</keyword>
<evidence type="ECO:0000256" key="1">
    <source>
        <dbReference type="ARBA" id="ARBA00004251"/>
    </source>
</evidence>
<feature type="region of interest" description="Disordered" evidence="13">
    <location>
        <begin position="1249"/>
        <end position="1287"/>
    </location>
</feature>
<feature type="domain" description="Cadherin" evidence="15">
    <location>
        <begin position="4"/>
        <end position="37"/>
    </location>
</feature>
<feature type="compositionally biased region" description="Basic and acidic residues" evidence="13">
    <location>
        <begin position="1249"/>
        <end position="1258"/>
    </location>
</feature>
<dbReference type="OrthoDB" id="9990384at2759"/>
<sequence length="1303" mass="143418">MTEHVIYVQATDSVNLTSDKVKIVIKVDDVNDRAPVFTKPVYVQDYREESPKDTSILTVAARDADAGIYAEIRFSIVGNATNYVTIDPVSGLISQADNELDRELSQFFNFTVRATDMGSPPLSSEADVSLNLVDVNDNSPAFNKTVYQAYVMENQPVGTQLLVVTATDKDVGTNARLSYGLHGGNFLFKIDQDTGNITTAVRLDREQAGAESYTLTVLAADDAIRSRQGTAQVIVTVLDDNDHPPVFSLPNYVFQVSEDINSDHMVGTVTASDKDEGINAQISYLIKADNGSFPFTVNETTGEVKTTGKLDRETNSTFTFVIIARDNGSPSLESNATVQVVINDVNDNAPAFERAHYNVTLRESALIKTKVQTVSARDPDEGGNGQFRYSIESGDPDDQFAIDANSGVITLRQRLDHETKDFYNITIAARDLGTPALTGYTTLLVTVGDVDDNAPVFHKNEYTASLLENATAGTFVSQVNASDSDADEAHKTIYYRIEAGNSQRKFLIGELNGTVYLNWTGDGLDREMTSSYTLIVAAISRVNETEQKSTVSLIVTILDVNDVTPKFEPQSYLKSVVEDTRELGQAEDRKILTVSAKDDDEGDNAKIIYTITKGNEEGAFTLNNVTGVLSKTKALDREEEHFYSLVITATDNGQPPLSNQTTINITILDANDHIPEILTKTLFSVPENATIGTLITTINATDKDSGINAHMKFTIISGNDEGIFELNETSGDLLTAKLLDYDEEPNSYKIVLYSTAAHNKAQDLGSPSLSSVKTITIALENIDDNIPVFNKRQVTLSVGENLPAGAEVGTIAAFDADQTGPIYYYIQSGNSGNMFILNETSGMLSTTRSVDREDSPQYILYIKSSNKKLDPVSLQPRNKRAVVGTSSNETNTTQAPLPDDLGVQLVIVKIADQNDNGPHFTKTVYTGGVSEDAKHGSNIIQVFAKDSDEGNNSRISYELLPSKDNNVFSIDRETGWIKAKSSYAGKFGSEFIVDVIAKDRFGEEPYFNDTAEVKIYVLTDIQRAVIISGRSPGFVRENQEELKRVLENITGYIINIDDINYYKNQDGKYDYDKTAVLFHAVDPATNKVVDKEIVIDKIDNNYDKHLKFFQEWEIKEVKAHVEDKQEDEFPIVLAVVIGLGILLALIILIFCCVVCGLRKRQNRKLRAATAASYGGSRSVTNGTVSSIPTTNMHISEGSNPIWVDPYQNWGMRTDEEDIASRELSPFYGSTFHIAEHGKDELYEAQEFSTDVHEEDNSSEKLGASFTGSRKSSTTPPSPEVYESSPMTDRKYYTNSSKYIVTTI</sequence>
<proteinExistence type="predicted"/>
<comment type="caution">
    <text evidence="16">The sequence shown here is derived from an EMBL/GenBank/DDBJ whole genome shotgun (WGS) entry which is preliminary data.</text>
</comment>
<evidence type="ECO:0000256" key="7">
    <source>
        <dbReference type="ARBA" id="ARBA00022837"/>
    </source>
</evidence>
<gene>
    <name evidence="16" type="ORF">OS493_019883</name>
</gene>
<evidence type="ECO:0000256" key="13">
    <source>
        <dbReference type="SAM" id="MobiDB-lite"/>
    </source>
</evidence>
<dbReference type="InterPro" id="IPR039808">
    <property type="entry name" value="Cadherin"/>
</dbReference>
<protein>
    <recommendedName>
        <fullName evidence="15">Cadherin domain-containing protein</fullName>
    </recommendedName>
</protein>
<dbReference type="InterPro" id="IPR015919">
    <property type="entry name" value="Cadherin-like_sf"/>
</dbReference>
<dbReference type="FunFam" id="2.60.40.60:FF:000033">
    <property type="entry name" value="FAT atypical cadherin 1"/>
    <property type="match status" value="1"/>
</dbReference>
<evidence type="ECO:0000256" key="8">
    <source>
        <dbReference type="ARBA" id="ARBA00022889"/>
    </source>
</evidence>
<dbReference type="FunFam" id="2.60.40.60:FF:000021">
    <property type="entry name" value="FAT atypical cadherin 1"/>
    <property type="match status" value="1"/>
</dbReference>
<dbReference type="FunFam" id="2.60.40.60:FF:000181">
    <property type="entry name" value="Predicted protein"/>
    <property type="match status" value="1"/>
</dbReference>
<dbReference type="Pfam" id="PF00028">
    <property type="entry name" value="Cadherin"/>
    <property type="match status" value="9"/>
</dbReference>
<dbReference type="Pfam" id="PF23206">
    <property type="entry name" value="PCDH15_12th"/>
    <property type="match status" value="1"/>
</dbReference>
<evidence type="ECO:0000313" key="17">
    <source>
        <dbReference type="Proteomes" id="UP001163046"/>
    </source>
</evidence>
<keyword evidence="8" id="KW-0130">Cell adhesion</keyword>
<evidence type="ECO:0000256" key="11">
    <source>
        <dbReference type="ARBA" id="ARBA00023180"/>
    </source>
</evidence>
<evidence type="ECO:0000259" key="15">
    <source>
        <dbReference type="PROSITE" id="PS50268"/>
    </source>
</evidence>
<feature type="domain" description="Cadherin" evidence="15">
    <location>
        <begin position="921"/>
        <end position="1034"/>
    </location>
</feature>
<dbReference type="PROSITE" id="PS00232">
    <property type="entry name" value="CADHERIN_1"/>
    <property type="match status" value="4"/>
</dbReference>
<dbReference type="SUPFAM" id="SSF49313">
    <property type="entry name" value="Cadherin-like"/>
    <property type="match status" value="9"/>
</dbReference>
<keyword evidence="6" id="KW-0677">Repeat</keyword>
<feature type="compositionally biased region" description="Polar residues" evidence="13">
    <location>
        <begin position="1265"/>
        <end position="1274"/>
    </location>
</feature>
<dbReference type="PANTHER" id="PTHR24027">
    <property type="entry name" value="CADHERIN-23"/>
    <property type="match status" value="1"/>
</dbReference>
<dbReference type="PANTHER" id="PTHR24027:SF423">
    <property type="entry name" value="PROTOCADHERIN-16"/>
    <property type="match status" value="1"/>
</dbReference>
<feature type="domain" description="Cadherin" evidence="15">
    <location>
        <begin position="38"/>
        <end position="142"/>
    </location>
</feature>
<feature type="domain" description="Cadherin" evidence="15">
    <location>
        <begin position="568"/>
        <end position="677"/>
    </location>
</feature>
<dbReference type="InterPro" id="IPR056989">
    <property type="entry name" value="PCDH15_12th_dom"/>
</dbReference>
<dbReference type="InterPro" id="IPR020894">
    <property type="entry name" value="Cadherin_CS"/>
</dbReference>
<keyword evidence="17" id="KW-1185">Reference proteome</keyword>
<dbReference type="FunFam" id="2.60.40.60:FF:000020">
    <property type="entry name" value="Dachsous cadherin-related 1b"/>
    <property type="match status" value="2"/>
</dbReference>
<evidence type="ECO:0000256" key="5">
    <source>
        <dbReference type="ARBA" id="ARBA00022729"/>
    </source>
</evidence>
<dbReference type="FunFam" id="2.60.40.60:FF:000275">
    <property type="entry name" value="Si:dkey-30k22.7"/>
    <property type="match status" value="1"/>
</dbReference>
<keyword evidence="7 12" id="KW-0106">Calcium</keyword>
<evidence type="ECO:0000256" key="12">
    <source>
        <dbReference type="PROSITE-ProRule" id="PRU00043"/>
    </source>
</evidence>
<feature type="domain" description="Cadherin" evidence="15">
    <location>
        <begin position="143"/>
        <end position="247"/>
    </location>
</feature>
<feature type="domain" description="Cadherin" evidence="15">
    <location>
        <begin position="677"/>
        <end position="789"/>
    </location>
</feature>
<keyword evidence="5" id="KW-0732">Signal</keyword>
<dbReference type="GO" id="GO:0016477">
    <property type="term" value="P:cell migration"/>
    <property type="evidence" value="ECO:0007669"/>
    <property type="project" value="TreeGrafter"/>
</dbReference>
<dbReference type="Gene3D" id="2.60.40.60">
    <property type="entry name" value="Cadherins"/>
    <property type="match status" value="9"/>
</dbReference>
<keyword evidence="9 14" id="KW-1133">Transmembrane helix</keyword>
<evidence type="ECO:0000256" key="10">
    <source>
        <dbReference type="ARBA" id="ARBA00023136"/>
    </source>
</evidence>
<feature type="transmembrane region" description="Helical" evidence="14">
    <location>
        <begin position="1131"/>
        <end position="1157"/>
    </location>
</feature>
<dbReference type="CDD" id="cd11304">
    <property type="entry name" value="Cadherin_repeat"/>
    <property type="match status" value="9"/>
</dbReference>
<dbReference type="GO" id="GO:0016342">
    <property type="term" value="C:catenin complex"/>
    <property type="evidence" value="ECO:0007669"/>
    <property type="project" value="TreeGrafter"/>
</dbReference>
<feature type="domain" description="Cadherin" evidence="15">
    <location>
        <begin position="248"/>
        <end position="352"/>
    </location>
</feature>
<keyword evidence="10 14" id="KW-0472">Membrane</keyword>